<evidence type="ECO:0000256" key="3">
    <source>
        <dbReference type="ARBA" id="ARBA00015843"/>
    </source>
</evidence>
<evidence type="ECO:0000256" key="2">
    <source>
        <dbReference type="ARBA" id="ARBA00007891"/>
    </source>
</evidence>
<accession>A0A1I8A4R8</accession>
<proteinExistence type="inferred from homology"/>
<feature type="transmembrane region" description="Helical" evidence="12">
    <location>
        <begin position="256"/>
        <end position="280"/>
    </location>
</feature>
<comment type="subcellular location">
    <subcellularLocation>
        <location evidence="1">Endoplasmic reticulum membrane</location>
        <topology evidence="1">Single-pass type IV membrane protein</topology>
    </subcellularLocation>
</comment>
<evidence type="ECO:0000256" key="9">
    <source>
        <dbReference type="ARBA" id="ARBA00022989"/>
    </source>
</evidence>
<dbReference type="Proteomes" id="UP000095287">
    <property type="component" value="Unplaced"/>
</dbReference>
<evidence type="ECO:0000256" key="8">
    <source>
        <dbReference type="ARBA" id="ARBA00022927"/>
    </source>
</evidence>
<comment type="similarity">
    <text evidence="2">Belongs to the USE1 family.</text>
</comment>
<evidence type="ECO:0000256" key="10">
    <source>
        <dbReference type="ARBA" id="ARBA00023136"/>
    </source>
</evidence>
<keyword evidence="4" id="KW-0813">Transport</keyword>
<evidence type="ECO:0000313" key="14">
    <source>
        <dbReference type="WBParaSite" id="L893_g32662.t2"/>
    </source>
</evidence>
<dbReference type="AlphaFoldDB" id="A0A1I8A4R8"/>
<evidence type="ECO:0000256" key="7">
    <source>
        <dbReference type="ARBA" id="ARBA00022892"/>
    </source>
</evidence>
<evidence type="ECO:0000256" key="11">
    <source>
        <dbReference type="ARBA" id="ARBA00032711"/>
    </source>
</evidence>
<keyword evidence="9 12" id="KW-1133">Transmembrane helix</keyword>
<dbReference type="InterPro" id="IPR019150">
    <property type="entry name" value="Vesicle_transport_protein_Use1"/>
</dbReference>
<dbReference type="GO" id="GO:0031201">
    <property type="term" value="C:SNARE complex"/>
    <property type="evidence" value="ECO:0007669"/>
    <property type="project" value="TreeGrafter"/>
</dbReference>
<dbReference type="WBParaSite" id="L893_g32662.t2">
    <property type="protein sequence ID" value="L893_g32662.t2"/>
    <property type="gene ID" value="L893_g32662"/>
</dbReference>
<keyword evidence="8" id="KW-0653">Protein transport</keyword>
<dbReference type="PANTHER" id="PTHR13050">
    <property type="entry name" value="USE1-LIKE PROTEIN"/>
    <property type="match status" value="1"/>
</dbReference>
<dbReference type="GO" id="GO:0006890">
    <property type="term" value="P:retrograde vesicle-mediated transport, Golgi to endoplasmic reticulum"/>
    <property type="evidence" value="ECO:0007669"/>
    <property type="project" value="TreeGrafter"/>
</dbReference>
<keyword evidence="5 12" id="KW-0812">Transmembrane</keyword>
<evidence type="ECO:0000256" key="1">
    <source>
        <dbReference type="ARBA" id="ARBA00004163"/>
    </source>
</evidence>
<keyword evidence="7" id="KW-0931">ER-Golgi transport</keyword>
<evidence type="ECO:0000256" key="5">
    <source>
        <dbReference type="ARBA" id="ARBA00022692"/>
    </source>
</evidence>
<sequence length="287" mass="32435">MRLSKDEIYFQRLLHRMKKRCRDDEVNANVYKLSASCTLLENLFSKLQDDKGIDSEALMQYGRDVQQLKILIDAERKKTAEDRLRSIQTLPRVFPSTDLRRRRGESEVVADEFDEEQEDESCSLIKARAKSVSSVTLPSCSLHGHLLPGIDCKLLFQVYIADLRKQLLGATKKDSLLGPGGDLSPDDVMAKQESLQADLAEDLLKLTYSLKNNFTVAGNVIRADNQTLSGMHVTAEANKSSLAFESKRLEHHAYRSWINCVMVAVVILVVWSFLAMVVLIKFIGKKM</sequence>
<dbReference type="GO" id="GO:0005789">
    <property type="term" value="C:endoplasmic reticulum membrane"/>
    <property type="evidence" value="ECO:0007669"/>
    <property type="project" value="UniProtKB-SubCell"/>
</dbReference>
<evidence type="ECO:0000256" key="12">
    <source>
        <dbReference type="SAM" id="Phobius"/>
    </source>
</evidence>
<dbReference type="PANTHER" id="PTHR13050:SF7">
    <property type="entry name" value="VESICLE TRANSPORT PROTEIN USE1"/>
    <property type="match status" value="1"/>
</dbReference>
<organism evidence="13 14">
    <name type="scientific">Steinernema glaseri</name>
    <dbReference type="NCBI Taxonomy" id="37863"/>
    <lineage>
        <taxon>Eukaryota</taxon>
        <taxon>Metazoa</taxon>
        <taxon>Ecdysozoa</taxon>
        <taxon>Nematoda</taxon>
        <taxon>Chromadorea</taxon>
        <taxon>Rhabditida</taxon>
        <taxon>Tylenchina</taxon>
        <taxon>Panagrolaimomorpha</taxon>
        <taxon>Strongyloidoidea</taxon>
        <taxon>Steinernematidae</taxon>
        <taxon>Steinernema</taxon>
    </lineage>
</organism>
<evidence type="ECO:0000256" key="4">
    <source>
        <dbReference type="ARBA" id="ARBA00022448"/>
    </source>
</evidence>
<dbReference type="CDD" id="cd15860">
    <property type="entry name" value="SNARE_USE1"/>
    <property type="match status" value="1"/>
</dbReference>
<dbReference type="Pfam" id="PF09753">
    <property type="entry name" value="Use1"/>
    <property type="match status" value="1"/>
</dbReference>
<evidence type="ECO:0000256" key="6">
    <source>
        <dbReference type="ARBA" id="ARBA00022824"/>
    </source>
</evidence>
<name>A0A1I8A4R8_9BILA</name>
<reference evidence="14" key="1">
    <citation type="submission" date="2016-11" db="UniProtKB">
        <authorList>
            <consortium name="WormBaseParasite"/>
        </authorList>
    </citation>
    <scope>IDENTIFICATION</scope>
</reference>
<evidence type="ECO:0000313" key="13">
    <source>
        <dbReference type="Proteomes" id="UP000095287"/>
    </source>
</evidence>
<dbReference type="GO" id="GO:0005484">
    <property type="term" value="F:SNAP receptor activity"/>
    <property type="evidence" value="ECO:0007669"/>
    <property type="project" value="TreeGrafter"/>
</dbReference>
<keyword evidence="6" id="KW-0256">Endoplasmic reticulum</keyword>
<keyword evidence="10 12" id="KW-0472">Membrane</keyword>
<protein>
    <recommendedName>
        <fullName evidence="3">Vesicle transport protein USE1</fullName>
    </recommendedName>
    <alternativeName>
        <fullName evidence="11">USE1-like protein</fullName>
    </alternativeName>
</protein>
<dbReference type="GO" id="GO:0015031">
    <property type="term" value="P:protein transport"/>
    <property type="evidence" value="ECO:0007669"/>
    <property type="project" value="UniProtKB-KW"/>
</dbReference>
<keyword evidence="13" id="KW-1185">Reference proteome</keyword>